<keyword evidence="2" id="KW-1185">Reference proteome</keyword>
<protein>
    <submittedName>
        <fullName evidence="1">Uncharacterized protein</fullName>
    </submittedName>
</protein>
<evidence type="ECO:0000313" key="2">
    <source>
        <dbReference type="Proteomes" id="UP000193922"/>
    </source>
</evidence>
<accession>A0A1Y1VZ02</accession>
<comment type="caution">
    <text evidence="1">The sequence shown here is derived from an EMBL/GenBank/DDBJ whole genome shotgun (WGS) entry which is preliminary data.</text>
</comment>
<dbReference type="Proteomes" id="UP000193922">
    <property type="component" value="Unassembled WGS sequence"/>
</dbReference>
<dbReference type="EMBL" id="MCFD01000015">
    <property type="protein sequence ID" value="ORX66498.1"/>
    <property type="molecule type" value="Genomic_DNA"/>
</dbReference>
<name>A0A1Y1VZ02_9FUNG</name>
<proteinExistence type="predicted"/>
<sequence>MLTSVPMSISIRYCRSASVRPSSSSSIIISSASISSYISNSSASCCCCLSLSCLATSSISAAISASSKPLLSLCFSISLLNRAHSCRTISYISWSVSSFGRVRRLAMKDASRALLSRSLHCARNRVCQDFSVARECREDCDRFRKDGWAGCVAAVGDVIACCECCCGAEIVKECLELFIVFFLGGKLSRV</sequence>
<gene>
    <name evidence="1" type="ORF">DL89DRAFT_64248</name>
</gene>
<dbReference type="RefSeq" id="XP_040740486.1">
    <property type="nucleotide sequence ID" value="XM_040891920.1"/>
</dbReference>
<dbReference type="GeneID" id="63808568"/>
<evidence type="ECO:0000313" key="1">
    <source>
        <dbReference type="EMBL" id="ORX66498.1"/>
    </source>
</evidence>
<dbReference type="AlphaFoldDB" id="A0A1Y1VZ02"/>
<reference evidence="1 2" key="1">
    <citation type="submission" date="2016-07" db="EMBL/GenBank/DDBJ databases">
        <title>Pervasive Adenine N6-methylation of Active Genes in Fungi.</title>
        <authorList>
            <consortium name="DOE Joint Genome Institute"/>
            <person name="Mondo S.J."/>
            <person name="Dannebaum R.O."/>
            <person name="Kuo R.C."/>
            <person name="Labutti K."/>
            <person name="Haridas S."/>
            <person name="Kuo A."/>
            <person name="Salamov A."/>
            <person name="Ahrendt S.R."/>
            <person name="Lipzen A."/>
            <person name="Sullivan W."/>
            <person name="Andreopoulos W.B."/>
            <person name="Clum A."/>
            <person name="Lindquist E."/>
            <person name="Daum C."/>
            <person name="Ramamoorthy G.K."/>
            <person name="Gryganskyi A."/>
            <person name="Culley D."/>
            <person name="Magnuson J.K."/>
            <person name="James T.Y."/>
            <person name="O'Malley M.A."/>
            <person name="Stajich J.E."/>
            <person name="Spatafora J.W."/>
            <person name="Visel A."/>
            <person name="Grigoriev I.V."/>
        </authorList>
    </citation>
    <scope>NUCLEOTIDE SEQUENCE [LARGE SCALE GENOMIC DNA]</scope>
    <source>
        <strain evidence="1 2">ATCC 12442</strain>
    </source>
</reference>
<organism evidence="1 2">
    <name type="scientific">Linderina pennispora</name>
    <dbReference type="NCBI Taxonomy" id="61395"/>
    <lineage>
        <taxon>Eukaryota</taxon>
        <taxon>Fungi</taxon>
        <taxon>Fungi incertae sedis</taxon>
        <taxon>Zoopagomycota</taxon>
        <taxon>Kickxellomycotina</taxon>
        <taxon>Kickxellomycetes</taxon>
        <taxon>Kickxellales</taxon>
        <taxon>Kickxellaceae</taxon>
        <taxon>Linderina</taxon>
    </lineage>
</organism>